<evidence type="ECO:0000313" key="19">
    <source>
        <dbReference type="Proteomes" id="UP001176961"/>
    </source>
</evidence>
<evidence type="ECO:0000256" key="8">
    <source>
        <dbReference type="ARBA" id="ARBA00023567"/>
    </source>
</evidence>
<dbReference type="GO" id="GO:0005576">
    <property type="term" value="C:extracellular region"/>
    <property type="evidence" value="ECO:0007669"/>
    <property type="project" value="UniProtKB-SubCell"/>
</dbReference>
<gene>
    <name evidence="18" type="ORF">CYNAS_LOCUS13413</name>
</gene>
<dbReference type="GO" id="GO:0005509">
    <property type="term" value="F:calcium ion binding"/>
    <property type="evidence" value="ECO:0007669"/>
    <property type="project" value="InterPro"/>
</dbReference>
<dbReference type="GO" id="GO:0042383">
    <property type="term" value="C:sarcolemma"/>
    <property type="evidence" value="ECO:0007669"/>
    <property type="project" value="UniProtKB-SubCell"/>
</dbReference>
<evidence type="ECO:0000256" key="16">
    <source>
        <dbReference type="SAM" id="SignalP"/>
    </source>
</evidence>
<feature type="domain" description="Peptidase S72" evidence="17">
    <location>
        <begin position="329"/>
        <end position="439"/>
    </location>
</feature>
<evidence type="ECO:0000256" key="9">
    <source>
        <dbReference type="ARBA" id="ARBA00024991"/>
    </source>
</evidence>
<dbReference type="Pfam" id="PF05454">
    <property type="entry name" value="DAG1"/>
    <property type="match status" value="1"/>
</dbReference>
<keyword evidence="15" id="KW-1133">Transmembrane helix</keyword>
<evidence type="ECO:0000256" key="3">
    <source>
        <dbReference type="ARBA" id="ARBA00004642"/>
    </source>
</evidence>
<evidence type="ECO:0000259" key="17">
    <source>
        <dbReference type="PROSITE" id="PS51699"/>
    </source>
</evidence>
<evidence type="ECO:0000256" key="4">
    <source>
        <dbReference type="ARBA" id="ARBA00022553"/>
    </source>
</evidence>
<dbReference type="InterPro" id="IPR013783">
    <property type="entry name" value="Ig-like_fold"/>
</dbReference>
<evidence type="ECO:0000256" key="7">
    <source>
        <dbReference type="ARBA" id="ARBA00023257"/>
    </source>
</evidence>
<dbReference type="InterPro" id="IPR015919">
    <property type="entry name" value="Cadherin-like_sf"/>
</dbReference>
<keyword evidence="5" id="KW-0770">Synapse</keyword>
<reference evidence="18" key="1">
    <citation type="submission" date="2023-07" db="EMBL/GenBank/DDBJ databases">
        <authorList>
            <consortium name="CYATHOMIX"/>
        </authorList>
    </citation>
    <scope>NUCLEOTIDE SEQUENCE</scope>
    <source>
        <strain evidence="18">N/A</strain>
    </source>
</reference>
<dbReference type="PROSITE" id="PS51699">
    <property type="entry name" value="SEA_DG"/>
    <property type="match status" value="1"/>
</dbReference>
<dbReference type="GO" id="GO:0043236">
    <property type="term" value="F:laminin binding"/>
    <property type="evidence" value="ECO:0007669"/>
    <property type="project" value="TreeGrafter"/>
</dbReference>
<dbReference type="GO" id="GO:0045211">
    <property type="term" value="C:postsynaptic membrane"/>
    <property type="evidence" value="ECO:0007669"/>
    <property type="project" value="UniProtKB-SubCell"/>
</dbReference>
<name>A0AA36M8J4_CYLNA</name>
<organism evidence="18 19">
    <name type="scientific">Cylicocyclus nassatus</name>
    <name type="common">Nematode worm</name>
    <dbReference type="NCBI Taxonomy" id="53992"/>
    <lineage>
        <taxon>Eukaryota</taxon>
        <taxon>Metazoa</taxon>
        <taxon>Ecdysozoa</taxon>
        <taxon>Nematoda</taxon>
        <taxon>Chromadorea</taxon>
        <taxon>Rhabditida</taxon>
        <taxon>Rhabditina</taxon>
        <taxon>Rhabditomorpha</taxon>
        <taxon>Strongyloidea</taxon>
        <taxon>Strongylidae</taxon>
        <taxon>Cylicocyclus</taxon>
    </lineage>
</organism>
<evidence type="ECO:0000256" key="12">
    <source>
        <dbReference type="ARBA" id="ARBA00031034"/>
    </source>
</evidence>
<dbReference type="GO" id="GO:0002009">
    <property type="term" value="P:morphogenesis of an epithelium"/>
    <property type="evidence" value="ECO:0007669"/>
    <property type="project" value="TreeGrafter"/>
</dbReference>
<feature type="compositionally biased region" description="Low complexity" evidence="14">
    <location>
        <begin position="211"/>
        <end position="225"/>
    </location>
</feature>
<protein>
    <recommendedName>
        <fullName evidence="10">Dystroglycan 1</fullName>
    </recommendedName>
    <alternativeName>
        <fullName evidence="12">Dystroglycan</fullName>
    </alternativeName>
    <alternativeName>
        <fullName evidence="11">Dystrophin-associated glycoprotein 1</fullName>
    </alternativeName>
</protein>
<dbReference type="InterPro" id="IPR008465">
    <property type="entry name" value="DAG1_C"/>
</dbReference>
<comment type="subcellular location">
    <subcellularLocation>
        <location evidence="1">Cell membrane</location>
        <location evidence="1">Sarcolemma</location>
    </subcellularLocation>
    <subcellularLocation>
        <location evidence="3">Nucleus</location>
        <location evidence="3">Nucleoplasm</location>
    </subcellularLocation>
    <subcellularLocation>
        <location evidence="13">Postsynaptic cell membrane</location>
    </subcellularLocation>
    <subcellularLocation>
        <location evidence="2">Secreted</location>
        <location evidence="2">Extracellular space</location>
    </subcellularLocation>
</comment>
<evidence type="ECO:0000256" key="10">
    <source>
        <dbReference type="ARBA" id="ARBA00026224"/>
    </source>
</evidence>
<evidence type="ECO:0000256" key="5">
    <source>
        <dbReference type="ARBA" id="ARBA00023018"/>
    </source>
</evidence>
<evidence type="ECO:0000256" key="14">
    <source>
        <dbReference type="SAM" id="MobiDB-lite"/>
    </source>
</evidence>
<feature type="signal peptide" evidence="16">
    <location>
        <begin position="1"/>
        <end position="15"/>
    </location>
</feature>
<dbReference type="SMART" id="SM00736">
    <property type="entry name" value="CADG"/>
    <property type="match status" value="1"/>
</dbReference>
<comment type="function">
    <text evidence="8">The dystroglycan complex is involved in a number of processes including laminin and basement membrane assembly, sarcolemmal stability, cell survival, peripheral nerve myelination, nodal structure, cell migration, and epithelial polarization.</text>
</comment>
<dbReference type="InterPro" id="IPR006644">
    <property type="entry name" value="Cadg"/>
</dbReference>
<dbReference type="EMBL" id="CATQJL010000305">
    <property type="protein sequence ID" value="CAJ0601430.1"/>
    <property type="molecule type" value="Genomic_DNA"/>
</dbReference>
<evidence type="ECO:0000256" key="1">
    <source>
        <dbReference type="ARBA" id="ARBA00004135"/>
    </source>
</evidence>
<feature type="chain" id="PRO_5041356284" description="Dystroglycan 1" evidence="16">
    <location>
        <begin position="16"/>
        <end position="576"/>
    </location>
</feature>
<dbReference type="PANTHER" id="PTHR21559">
    <property type="entry name" value="DYSTROGLYCAN-RELATED"/>
    <property type="match status" value="1"/>
</dbReference>
<dbReference type="PANTHER" id="PTHR21559:SF21">
    <property type="entry name" value="DYSTROGLYCAN 1"/>
    <property type="match status" value="1"/>
</dbReference>
<dbReference type="GO" id="GO:0016011">
    <property type="term" value="C:dystroglycan complex"/>
    <property type="evidence" value="ECO:0007669"/>
    <property type="project" value="TreeGrafter"/>
</dbReference>
<feature type="region of interest" description="Disordered" evidence="14">
    <location>
        <begin position="202"/>
        <end position="232"/>
    </location>
</feature>
<dbReference type="AlphaFoldDB" id="A0AA36M8J4"/>
<feature type="region of interest" description="Disordered" evidence="14">
    <location>
        <begin position="523"/>
        <end position="576"/>
    </location>
</feature>
<keyword evidence="19" id="KW-1185">Reference proteome</keyword>
<keyword evidence="7" id="KW-0628">Postsynaptic cell membrane</keyword>
<evidence type="ECO:0000256" key="11">
    <source>
        <dbReference type="ARBA" id="ARBA00030092"/>
    </source>
</evidence>
<evidence type="ECO:0000256" key="6">
    <source>
        <dbReference type="ARBA" id="ARBA00023242"/>
    </source>
</evidence>
<evidence type="ECO:0000256" key="2">
    <source>
        <dbReference type="ARBA" id="ARBA00004239"/>
    </source>
</evidence>
<comment type="caution">
    <text evidence="18">The sequence shown here is derived from an EMBL/GenBank/DDBJ whole genome shotgun (WGS) entry which is preliminary data.</text>
</comment>
<keyword evidence="15" id="KW-0472">Membrane</keyword>
<dbReference type="GO" id="GO:0005654">
    <property type="term" value="C:nucleoplasm"/>
    <property type="evidence" value="ECO:0007669"/>
    <property type="project" value="UniProtKB-SubCell"/>
</dbReference>
<comment type="function">
    <text evidence="9">Transmembrane protein that plays important roles in connecting the extracellular matrix to the cytoskeleton. Acts as a cell adhesion receptor in both muscle and non-muscle tissues. Receptor for both DMD and UTRN and, through these interactions, scaffolds axin to the cytoskeleton. Also functions in cell adhesion-mediated signaling and implicated in cell polarity.</text>
</comment>
<feature type="transmembrane region" description="Helical" evidence="15">
    <location>
        <begin position="461"/>
        <end position="488"/>
    </location>
</feature>
<sequence>MWLLLLLPVFVAAAAMRELVYVGQVYQKPLSQKTVVSAAGGLPAWLLVRDGVLQGIPTKEDLGKHILKISTQSKPVSVLELIVKEDNRNPCGSEDTYWVEALYEEDGPVEDRLDAALDVAEALKVDVSELKVLSYNYSRTIRSVEAIGGDEVAAYTVMKKVACGDDLETAASEMDAFLTAVESIEYDYVVLTKGRVISSEDKVEAETSTQTASKLSTTTEVTTSRTTRKVDNPPVKLNSLSGFTCVRGVYCEMTIPESTFKDVEDGDTFKLRLSVQPLGNKESWLFYDHKKVKGVPFEEGEFEYRLEARDKAGQMASAPFKVSVTPSFPFNHLVSLELDTPFSRLTKPSSLSALAQQIAHAFRSNPDAITIRNITGNATKSLVIWSNNTVPHKTCAHPALDSIRHTMLTRQRSTTKIEFVKQVGSQFHVRKASMELTGSCLDKEVEPVSTAPTMEAADQAAFPWTVFFGVLILVLLLTILIVAVCSAMRKNKKKEKPSDYMGKGMPVVFPEEVAEDVEMAHAATPMLTKEERPPLKVSQHENPLYKPPPPLAAASPRVGSAATVPNQRMPPTYVPP</sequence>
<proteinExistence type="predicted"/>
<dbReference type="Gene3D" id="2.60.40.10">
    <property type="entry name" value="Immunoglobulins"/>
    <property type="match status" value="1"/>
</dbReference>
<dbReference type="Proteomes" id="UP001176961">
    <property type="component" value="Unassembled WGS sequence"/>
</dbReference>
<dbReference type="GO" id="GO:0007411">
    <property type="term" value="P:axon guidance"/>
    <property type="evidence" value="ECO:0007669"/>
    <property type="project" value="TreeGrafter"/>
</dbReference>
<dbReference type="InterPro" id="IPR030398">
    <property type="entry name" value="SEA_DG_dom"/>
</dbReference>
<keyword evidence="6" id="KW-0539">Nucleus</keyword>
<evidence type="ECO:0000256" key="13">
    <source>
        <dbReference type="ARBA" id="ARBA00034100"/>
    </source>
</evidence>
<dbReference type="GO" id="GO:0021675">
    <property type="term" value="P:nerve development"/>
    <property type="evidence" value="ECO:0007669"/>
    <property type="project" value="TreeGrafter"/>
</dbReference>
<dbReference type="SUPFAM" id="SSF49313">
    <property type="entry name" value="Cadherin-like"/>
    <property type="match status" value="1"/>
</dbReference>
<keyword evidence="15" id="KW-0812">Transmembrane</keyword>
<evidence type="ECO:0000256" key="15">
    <source>
        <dbReference type="SAM" id="Phobius"/>
    </source>
</evidence>
<keyword evidence="16" id="KW-0732">Signal</keyword>
<keyword evidence="4" id="KW-0597">Phosphoprotein</keyword>
<accession>A0AA36M8J4</accession>
<evidence type="ECO:0000313" key="18">
    <source>
        <dbReference type="EMBL" id="CAJ0601430.1"/>
    </source>
</evidence>